<keyword evidence="3" id="KW-1185">Reference proteome</keyword>
<dbReference type="Proteomes" id="UP000054047">
    <property type="component" value="Unassembled WGS sequence"/>
</dbReference>
<dbReference type="EMBL" id="KN728582">
    <property type="protein sequence ID" value="KIH63562.1"/>
    <property type="molecule type" value="Genomic_DNA"/>
</dbReference>
<proteinExistence type="predicted"/>
<keyword evidence="1" id="KW-0732">Signal</keyword>
<protein>
    <submittedName>
        <fullName evidence="2">Uncharacterized protein</fullName>
    </submittedName>
</protein>
<name>A0A0C2DLR1_9BILA</name>
<feature type="signal peptide" evidence="1">
    <location>
        <begin position="1"/>
        <end position="16"/>
    </location>
</feature>
<dbReference type="AlphaFoldDB" id="A0A0C2DLR1"/>
<reference evidence="2 3" key="1">
    <citation type="submission" date="2013-12" db="EMBL/GenBank/DDBJ databases">
        <title>Draft genome of the parsitic nematode Ancylostoma duodenale.</title>
        <authorList>
            <person name="Mitreva M."/>
        </authorList>
    </citation>
    <scope>NUCLEOTIDE SEQUENCE [LARGE SCALE GENOMIC DNA]</scope>
    <source>
        <strain evidence="2 3">Zhejiang</strain>
    </source>
</reference>
<accession>A0A0C2DLR1</accession>
<evidence type="ECO:0000313" key="2">
    <source>
        <dbReference type="EMBL" id="KIH63562.1"/>
    </source>
</evidence>
<organism evidence="2 3">
    <name type="scientific">Ancylostoma duodenale</name>
    <dbReference type="NCBI Taxonomy" id="51022"/>
    <lineage>
        <taxon>Eukaryota</taxon>
        <taxon>Metazoa</taxon>
        <taxon>Ecdysozoa</taxon>
        <taxon>Nematoda</taxon>
        <taxon>Chromadorea</taxon>
        <taxon>Rhabditida</taxon>
        <taxon>Rhabditina</taxon>
        <taxon>Rhabditomorpha</taxon>
        <taxon>Strongyloidea</taxon>
        <taxon>Ancylostomatidae</taxon>
        <taxon>Ancylostomatinae</taxon>
        <taxon>Ancylostoma</taxon>
    </lineage>
</organism>
<feature type="chain" id="PRO_5002164335" evidence="1">
    <location>
        <begin position="17"/>
        <end position="82"/>
    </location>
</feature>
<evidence type="ECO:0000313" key="3">
    <source>
        <dbReference type="Proteomes" id="UP000054047"/>
    </source>
</evidence>
<evidence type="ECO:0000256" key="1">
    <source>
        <dbReference type="SAM" id="SignalP"/>
    </source>
</evidence>
<gene>
    <name evidence="2" type="ORF">ANCDUO_06137</name>
</gene>
<sequence length="82" mass="8375">MRLLLSLLLAVGPTYACIGGGSQCCPPSQPSCGVGPPCSASSSRCFGDANEQTAGCVDLIIDIDGFMILQVLVNAGRRQSAD</sequence>